<accession>A0A2V1CY34</accession>
<dbReference type="Proteomes" id="UP000244855">
    <property type="component" value="Unassembled WGS sequence"/>
</dbReference>
<dbReference type="AlphaFoldDB" id="A0A2V1CY34"/>
<proteinExistence type="predicted"/>
<sequence length="70" mass="7902">MGMSDRMHDVNRRLFIHLLSFPIILFYTLSLTGCISSSPGIPNIFTLKLEHAFHSPSSPEIRIGYFALGH</sequence>
<reference evidence="1 2" key="1">
    <citation type="journal article" date="2018" name="Sci. Rep.">
        <title>Comparative genomics provides insights into the lifestyle and reveals functional heterogeneity of dark septate endophytic fungi.</title>
        <authorList>
            <person name="Knapp D.G."/>
            <person name="Nemeth J.B."/>
            <person name="Barry K."/>
            <person name="Hainaut M."/>
            <person name="Henrissat B."/>
            <person name="Johnson J."/>
            <person name="Kuo A."/>
            <person name="Lim J.H.P."/>
            <person name="Lipzen A."/>
            <person name="Nolan M."/>
            <person name="Ohm R.A."/>
            <person name="Tamas L."/>
            <person name="Grigoriev I.V."/>
            <person name="Spatafora J.W."/>
            <person name="Nagy L.G."/>
            <person name="Kovacs G.M."/>
        </authorList>
    </citation>
    <scope>NUCLEOTIDE SEQUENCE [LARGE SCALE GENOMIC DNA]</scope>
    <source>
        <strain evidence="1 2">DSE2036</strain>
    </source>
</reference>
<evidence type="ECO:0000313" key="2">
    <source>
        <dbReference type="Proteomes" id="UP000244855"/>
    </source>
</evidence>
<gene>
    <name evidence="1" type="ORF">DM02DRAFT_432993</name>
</gene>
<name>A0A2V1CY34_9PLEO</name>
<organism evidence="1 2">
    <name type="scientific">Periconia macrospinosa</name>
    <dbReference type="NCBI Taxonomy" id="97972"/>
    <lineage>
        <taxon>Eukaryota</taxon>
        <taxon>Fungi</taxon>
        <taxon>Dikarya</taxon>
        <taxon>Ascomycota</taxon>
        <taxon>Pezizomycotina</taxon>
        <taxon>Dothideomycetes</taxon>
        <taxon>Pleosporomycetidae</taxon>
        <taxon>Pleosporales</taxon>
        <taxon>Massarineae</taxon>
        <taxon>Periconiaceae</taxon>
        <taxon>Periconia</taxon>
    </lineage>
</organism>
<keyword evidence="2" id="KW-1185">Reference proteome</keyword>
<dbReference type="PROSITE" id="PS51257">
    <property type="entry name" value="PROKAR_LIPOPROTEIN"/>
    <property type="match status" value="1"/>
</dbReference>
<protein>
    <submittedName>
        <fullName evidence="1">Uncharacterized protein</fullName>
    </submittedName>
</protein>
<dbReference type="OrthoDB" id="3524679at2759"/>
<evidence type="ECO:0000313" key="1">
    <source>
        <dbReference type="EMBL" id="PVH90571.1"/>
    </source>
</evidence>
<dbReference type="EMBL" id="KZ806219">
    <property type="protein sequence ID" value="PVH90571.1"/>
    <property type="molecule type" value="Genomic_DNA"/>
</dbReference>